<evidence type="ECO:0000313" key="3">
    <source>
        <dbReference type="EMBL" id="GAA1772314.1"/>
    </source>
</evidence>
<dbReference type="SUPFAM" id="SSF55811">
    <property type="entry name" value="Nudix"/>
    <property type="match status" value="1"/>
</dbReference>
<evidence type="ECO:0000259" key="2">
    <source>
        <dbReference type="PROSITE" id="PS51462"/>
    </source>
</evidence>
<proteinExistence type="predicted"/>
<organism evidence="3 4">
    <name type="scientific">Luedemannella helvata</name>
    <dbReference type="NCBI Taxonomy" id="349315"/>
    <lineage>
        <taxon>Bacteria</taxon>
        <taxon>Bacillati</taxon>
        <taxon>Actinomycetota</taxon>
        <taxon>Actinomycetes</taxon>
        <taxon>Micromonosporales</taxon>
        <taxon>Micromonosporaceae</taxon>
        <taxon>Luedemannella</taxon>
    </lineage>
</organism>
<dbReference type="PANTHER" id="PTHR43222:SF9">
    <property type="entry name" value="8-OXO-(D)GTP PHOSPHATASE"/>
    <property type="match status" value="1"/>
</dbReference>
<evidence type="ECO:0000313" key="4">
    <source>
        <dbReference type="Proteomes" id="UP001500655"/>
    </source>
</evidence>
<dbReference type="Proteomes" id="UP001500655">
    <property type="component" value="Unassembled WGS sequence"/>
</dbReference>
<evidence type="ECO:0000256" key="1">
    <source>
        <dbReference type="ARBA" id="ARBA00022801"/>
    </source>
</evidence>
<dbReference type="EMBL" id="BAAALS010000032">
    <property type="protein sequence ID" value="GAA1772314.1"/>
    <property type="molecule type" value="Genomic_DNA"/>
</dbReference>
<dbReference type="InterPro" id="IPR015797">
    <property type="entry name" value="NUDIX_hydrolase-like_dom_sf"/>
</dbReference>
<dbReference type="Pfam" id="PF00293">
    <property type="entry name" value="NUDIX"/>
    <property type="match status" value="1"/>
</dbReference>
<dbReference type="CDD" id="cd03673">
    <property type="entry name" value="NUDIX_Ap6A_hydrolase"/>
    <property type="match status" value="1"/>
</dbReference>
<dbReference type="CDD" id="cd07040">
    <property type="entry name" value="HP"/>
    <property type="match status" value="1"/>
</dbReference>
<dbReference type="InterPro" id="IPR020084">
    <property type="entry name" value="NUDIX_hydrolase_CS"/>
</dbReference>
<dbReference type="Gene3D" id="3.40.50.1240">
    <property type="entry name" value="Phosphoglycerate mutase-like"/>
    <property type="match status" value="1"/>
</dbReference>
<dbReference type="PROSITE" id="PS00893">
    <property type="entry name" value="NUDIX_BOX"/>
    <property type="match status" value="1"/>
</dbReference>
<dbReference type="Pfam" id="PF00300">
    <property type="entry name" value="His_Phos_1"/>
    <property type="match status" value="1"/>
</dbReference>
<name>A0ABN2L1U4_9ACTN</name>
<dbReference type="InterPro" id="IPR013078">
    <property type="entry name" value="His_Pase_superF_clade-1"/>
</dbReference>
<dbReference type="Gene3D" id="3.90.79.10">
    <property type="entry name" value="Nucleoside Triphosphate Pyrophosphohydrolase"/>
    <property type="match status" value="1"/>
</dbReference>
<comment type="caution">
    <text evidence="3">The sequence shown here is derived from an EMBL/GenBank/DDBJ whole genome shotgun (WGS) entry which is preliminary data.</text>
</comment>
<protein>
    <submittedName>
        <fullName evidence="3">NUDIX hydrolase</fullName>
    </submittedName>
</protein>
<dbReference type="PANTHER" id="PTHR43222">
    <property type="entry name" value="NUDIX HYDROLASE 23"/>
    <property type="match status" value="1"/>
</dbReference>
<feature type="domain" description="Nudix hydrolase" evidence="2">
    <location>
        <begin position="5"/>
        <end position="132"/>
    </location>
</feature>
<keyword evidence="1 3" id="KW-0378">Hydrolase</keyword>
<dbReference type="InterPro" id="IPR029033">
    <property type="entry name" value="His_PPase_superfam"/>
</dbReference>
<sequence>MTDPRPIRAAGGVLVRDGLVALVHRPRYDDWTLPKGKAHRGEAPLVTACREVWEETGVRPVPQRYLTTASYAVGTAAGPARKTVDYWTMAPGGETGFTPGDEIDEVAWLAPPAAGARLSYAHDIAVLEAYRSAPAHTGVVILLRHATAGRRGDVAGADSERPLDAAGRARAEALRAPLDWYGPHRLVSASPVRCLQTLGPLASTLELPVEVDPAFDEAADPVSAASRVRALAGGGRSTVVCSQGGLLPPLLGELTGRRVDDFATDKGAGWEVGFAAGGAVVVDRLRA</sequence>
<dbReference type="InterPro" id="IPR000086">
    <property type="entry name" value="NUDIX_hydrolase_dom"/>
</dbReference>
<dbReference type="SMART" id="SM00855">
    <property type="entry name" value="PGAM"/>
    <property type="match status" value="1"/>
</dbReference>
<dbReference type="PROSITE" id="PS51462">
    <property type="entry name" value="NUDIX"/>
    <property type="match status" value="1"/>
</dbReference>
<dbReference type="RefSeq" id="WP_344086812.1">
    <property type="nucleotide sequence ID" value="NZ_BAAALS010000032.1"/>
</dbReference>
<gene>
    <name evidence="3" type="ORF">GCM10009681_49620</name>
</gene>
<keyword evidence="4" id="KW-1185">Reference proteome</keyword>
<accession>A0ABN2L1U4</accession>
<dbReference type="GO" id="GO:0016787">
    <property type="term" value="F:hydrolase activity"/>
    <property type="evidence" value="ECO:0007669"/>
    <property type="project" value="UniProtKB-KW"/>
</dbReference>
<reference evidence="3 4" key="1">
    <citation type="journal article" date="2019" name="Int. J. Syst. Evol. Microbiol.">
        <title>The Global Catalogue of Microorganisms (GCM) 10K type strain sequencing project: providing services to taxonomists for standard genome sequencing and annotation.</title>
        <authorList>
            <consortium name="The Broad Institute Genomics Platform"/>
            <consortium name="The Broad Institute Genome Sequencing Center for Infectious Disease"/>
            <person name="Wu L."/>
            <person name="Ma J."/>
        </authorList>
    </citation>
    <scope>NUCLEOTIDE SEQUENCE [LARGE SCALE GENOMIC DNA]</scope>
    <source>
        <strain evidence="3 4">JCM 13249</strain>
    </source>
</reference>
<dbReference type="SUPFAM" id="SSF53254">
    <property type="entry name" value="Phosphoglycerate mutase-like"/>
    <property type="match status" value="1"/>
</dbReference>